<dbReference type="FunFam" id="1.10.420.10:FF:000001">
    <property type="entry name" value="Peroxidase"/>
    <property type="match status" value="1"/>
</dbReference>
<dbReference type="Pfam" id="PF00141">
    <property type="entry name" value="peroxidase"/>
    <property type="match status" value="1"/>
</dbReference>
<feature type="domain" description="Plant heme peroxidase family profile" evidence="17">
    <location>
        <begin position="23"/>
        <end position="320"/>
    </location>
</feature>
<evidence type="ECO:0000256" key="1">
    <source>
        <dbReference type="ARBA" id="ARBA00000189"/>
    </source>
</evidence>
<dbReference type="PRINTS" id="PR00458">
    <property type="entry name" value="PEROXIDASE"/>
</dbReference>
<feature type="disulfide bond" evidence="15">
    <location>
        <begin position="119"/>
        <end position="316"/>
    </location>
</feature>
<reference evidence="19" key="1">
    <citation type="submission" date="2024-07" db="EMBL/GenBank/DDBJ databases">
        <title>Two chromosome-level genome assemblies of Korean endemic species Abeliophyllum distichum and Forsythia ovata (Oleaceae).</title>
        <authorList>
            <person name="Jang H."/>
        </authorList>
    </citation>
    <scope>NUCLEOTIDE SEQUENCE [LARGE SCALE GENOMIC DNA]</scope>
</reference>
<evidence type="ECO:0000259" key="17">
    <source>
        <dbReference type="PROSITE" id="PS50873"/>
    </source>
</evidence>
<dbReference type="InterPro" id="IPR010255">
    <property type="entry name" value="Haem_peroxidase_sf"/>
</dbReference>
<feature type="binding site" evidence="13">
    <location>
        <position position="193"/>
    </location>
    <ligand>
        <name>Ca(2+)</name>
        <dbReference type="ChEBI" id="CHEBI:29108"/>
        <label>2</label>
    </ligand>
</feature>
<accession>A0ABD1P645</accession>
<feature type="signal peptide" evidence="16">
    <location>
        <begin position="1"/>
        <end position="19"/>
    </location>
</feature>
<keyword evidence="16" id="KW-0732">Signal</keyword>
<evidence type="ECO:0000256" key="11">
    <source>
        <dbReference type="PIRSR" id="PIRSR600823-1"/>
    </source>
</evidence>
<dbReference type="GO" id="GO:0005576">
    <property type="term" value="C:extracellular region"/>
    <property type="evidence" value="ECO:0007669"/>
    <property type="project" value="UniProtKB-SubCell"/>
</dbReference>
<dbReference type="InterPro" id="IPR000823">
    <property type="entry name" value="Peroxidase_pln"/>
</dbReference>
<comment type="function">
    <text evidence="16">Removal of H(2)O(2), oxidation of toxic reductants, biosynthesis and degradation of lignin, suberization, auxin catabolism, response to environmental stresses such as wounding, pathogen attack and oxidative stress.</text>
</comment>
<evidence type="ECO:0000256" key="5">
    <source>
        <dbReference type="ARBA" id="ARBA00022723"/>
    </source>
</evidence>
<evidence type="ECO:0000256" key="16">
    <source>
        <dbReference type="RuleBase" id="RU362060"/>
    </source>
</evidence>
<evidence type="ECO:0000256" key="10">
    <source>
        <dbReference type="ARBA" id="ARBA00023180"/>
    </source>
</evidence>
<feature type="binding site" evidence="13">
    <location>
        <position position="248"/>
    </location>
    <ligand>
        <name>Ca(2+)</name>
        <dbReference type="ChEBI" id="CHEBI:29108"/>
        <label>2</label>
    </ligand>
</feature>
<keyword evidence="8 13" id="KW-0408">Iron</keyword>
<feature type="disulfide bond" evidence="15">
    <location>
        <begin position="199"/>
        <end position="226"/>
    </location>
</feature>
<comment type="similarity">
    <text evidence="16">Belongs to the peroxidase family. Classical plant (class III) peroxidase subfamily.</text>
</comment>
<keyword evidence="16" id="KW-0376">Hydrogen peroxide</keyword>
<feature type="binding site" evidence="13">
    <location>
        <position position="72"/>
    </location>
    <ligand>
        <name>Ca(2+)</name>
        <dbReference type="ChEBI" id="CHEBI:29108"/>
        <label>1</label>
    </ligand>
</feature>
<dbReference type="SUPFAM" id="SSF48113">
    <property type="entry name" value="Heme-dependent peroxidases"/>
    <property type="match status" value="1"/>
</dbReference>
<evidence type="ECO:0000313" key="19">
    <source>
        <dbReference type="Proteomes" id="UP001604277"/>
    </source>
</evidence>
<keyword evidence="3 16" id="KW-0575">Peroxidase</keyword>
<dbReference type="EC" id="1.11.1.7" evidence="2 16"/>
<evidence type="ECO:0000256" key="7">
    <source>
        <dbReference type="ARBA" id="ARBA00023002"/>
    </source>
</evidence>
<sequence length="320" mass="35268">MHLKIVAVFFSLIFRSTFAYAGSLSFNFYEQSCPLVEHVVRTSLRSISLTDPTTPAAILRLLFHDCQVQACDGSILLDPESDTFQSEMASGKNFGIRKRETINLIKTEVEVVCPQQVSCADILVLAAREAIAMSGGPMINVPLGRRDSSTSPNFRQADASLPAANIGLDDTLQLFAKKGMTVGESVAILGAHTLGVTHCFNIESRLYKPEVDKIDPQFEIFLKMNCPFGSFTSNTSFIVNDPTTLSFDNQYFVNSLNGHGVLRIDAEMPLDPRTAPFIQTFAYDQEVFFQAFSSAFVKLSSSNVLTGNQGVIRTNCNRLY</sequence>
<evidence type="ECO:0000256" key="14">
    <source>
        <dbReference type="PIRSR" id="PIRSR600823-4"/>
    </source>
</evidence>
<dbReference type="PROSITE" id="PS50873">
    <property type="entry name" value="PEROXIDASE_4"/>
    <property type="match status" value="1"/>
</dbReference>
<dbReference type="PRINTS" id="PR00461">
    <property type="entry name" value="PLPEROXIDASE"/>
</dbReference>
<comment type="catalytic activity">
    <reaction evidence="1 16">
        <text>2 a phenolic donor + H2O2 = 2 a phenolic radical donor + 2 H2O</text>
        <dbReference type="Rhea" id="RHEA:56136"/>
        <dbReference type="ChEBI" id="CHEBI:15377"/>
        <dbReference type="ChEBI" id="CHEBI:16240"/>
        <dbReference type="ChEBI" id="CHEBI:139520"/>
        <dbReference type="ChEBI" id="CHEBI:139521"/>
        <dbReference type="EC" id="1.11.1.7"/>
    </reaction>
</comment>
<proteinExistence type="inferred from homology"/>
<protein>
    <recommendedName>
        <fullName evidence="2 16">Peroxidase</fullName>
        <ecNumber evidence="2 16">1.11.1.7</ecNumber>
    </recommendedName>
</protein>
<gene>
    <name evidence="18" type="ORF">Fot_55025</name>
</gene>
<dbReference type="Gene3D" id="1.10.420.10">
    <property type="entry name" value="Peroxidase, domain 2"/>
    <property type="match status" value="1"/>
</dbReference>
<keyword evidence="6 13" id="KW-0106">Calcium</keyword>
<dbReference type="Proteomes" id="UP001604277">
    <property type="component" value="Unassembled WGS sequence"/>
</dbReference>
<evidence type="ECO:0000256" key="12">
    <source>
        <dbReference type="PIRSR" id="PIRSR600823-2"/>
    </source>
</evidence>
<dbReference type="GO" id="GO:0020037">
    <property type="term" value="F:heme binding"/>
    <property type="evidence" value="ECO:0007669"/>
    <property type="project" value="UniProtKB-UniRule"/>
</dbReference>
<dbReference type="GO" id="GO:0046872">
    <property type="term" value="F:metal ion binding"/>
    <property type="evidence" value="ECO:0007669"/>
    <property type="project" value="UniProtKB-UniRule"/>
</dbReference>
<keyword evidence="5 13" id="KW-0479">Metal-binding</keyword>
<feature type="binding site" evidence="12">
    <location>
        <position position="162"/>
    </location>
    <ligand>
        <name>substrate</name>
    </ligand>
</feature>
<evidence type="ECO:0000313" key="18">
    <source>
        <dbReference type="EMBL" id="KAL2459336.1"/>
    </source>
</evidence>
<comment type="caution">
    <text evidence="18">The sequence shown here is derived from an EMBL/GenBank/DDBJ whole genome shotgun (WGS) entry which is preliminary data.</text>
</comment>
<feature type="site" description="Transition state stabilizer" evidence="14">
    <location>
        <position position="60"/>
    </location>
</feature>
<evidence type="ECO:0000256" key="4">
    <source>
        <dbReference type="ARBA" id="ARBA00022617"/>
    </source>
</evidence>
<dbReference type="InterPro" id="IPR002016">
    <property type="entry name" value="Haem_peroxidase"/>
</dbReference>
<dbReference type="GO" id="GO:0006979">
    <property type="term" value="P:response to oxidative stress"/>
    <property type="evidence" value="ECO:0007669"/>
    <property type="project" value="UniProtKB-UniRule"/>
</dbReference>
<dbReference type="InterPro" id="IPR033905">
    <property type="entry name" value="Secretory_peroxidase"/>
</dbReference>
<evidence type="ECO:0000256" key="2">
    <source>
        <dbReference type="ARBA" id="ARBA00012313"/>
    </source>
</evidence>
<evidence type="ECO:0000256" key="9">
    <source>
        <dbReference type="ARBA" id="ARBA00023157"/>
    </source>
</evidence>
<keyword evidence="10" id="KW-0325">Glycoprotein</keyword>
<feature type="binding site" evidence="13">
    <location>
        <position position="65"/>
    </location>
    <ligand>
        <name>Ca(2+)</name>
        <dbReference type="ChEBI" id="CHEBI:29108"/>
        <label>1</label>
    </ligand>
</feature>
<evidence type="ECO:0000256" key="3">
    <source>
        <dbReference type="ARBA" id="ARBA00022559"/>
    </source>
</evidence>
<dbReference type="PANTHER" id="PTHR31517">
    <property type="match status" value="1"/>
</dbReference>
<evidence type="ECO:0000256" key="6">
    <source>
        <dbReference type="ARBA" id="ARBA00022837"/>
    </source>
</evidence>
<feature type="active site" description="Proton acceptor" evidence="11">
    <location>
        <position position="64"/>
    </location>
</feature>
<feature type="disulfide bond" evidence="15">
    <location>
        <begin position="66"/>
        <end position="71"/>
    </location>
</feature>
<dbReference type="GO" id="GO:0140825">
    <property type="term" value="F:lactoperoxidase activity"/>
    <property type="evidence" value="ECO:0007669"/>
    <property type="project" value="UniProtKB-EC"/>
</dbReference>
<feature type="disulfide bond" evidence="15">
    <location>
        <begin position="33"/>
        <end position="113"/>
    </location>
</feature>
<keyword evidence="19" id="KW-1185">Reference proteome</keyword>
<name>A0ABD1P645_9LAMI</name>
<dbReference type="Gene3D" id="1.10.520.10">
    <property type="match status" value="1"/>
</dbReference>
<feature type="binding site" evidence="13">
    <location>
        <position position="68"/>
    </location>
    <ligand>
        <name>Ca(2+)</name>
        <dbReference type="ChEBI" id="CHEBI:29108"/>
        <label>1</label>
    </ligand>
</feature>
<dbReference type="GO" id="GO:0042744">
    <property type="term" value="P:hydrogen peroxide catabolic process"/>
    <property type="evidence" value="ECO:0007669"/>
    <property type="project" value="UniProtKB-KW"/>
</dbReference>
<feature type="binding site" evidence="13">
    <location>
        <position position="87"/>
    </location>
    <ligand>
        <name>Ca(2+)</name>
        <dbReference type="ChEBI" id="CHEBI:29108"/>
        <label>1</label>
    </ligand>
</feature>
<feature type="binding site" evidence="13">
    <location>
        <position position="241"/>
    </location>
    <ligand>
        <name>Ca(2+)</name>
        <dbReference type="ChEBI" id="CHEBI:29108"/>
        <label>2</label>
    </ligand>
</feature>
<comment type="cofactor">
    <cofactor evidence="13 16">
        <name>Ca(2+)</name>
        <dbReference type="ChEBI" id="CHEBI:29108"/>
    </cofactor>
    <text evidence="13 16">Binds 2 calcium ions per subunit.</text>
</comment>
<dbReference type="PANTHER" id="PTHR31517:SF81">
    <property type="entry name" value="PEROXIDASE"/>
    <property type="match status" value="1"/>
</dbReference>
<keyword evidence="9 15" id="KW-1015">Disulfide bond</keyword>
<dbReference type="CDD" id="cd00693">
    <property type="entry name" value="secretory_peroxidase"/>
    <property type="match status" value="1"/>
</dbReference>
<dbReference type="AlphaFoldDB" id="A0ABD1P645"/>
<dbReference type="EMBL" id="JBFOLJ010000023">
    <property type="protein sequence ID" value="KAL2459336.1"/>
    <property type="molecule type" value="Genomic_DNA"/>
</dbReference>
<comment type="subcellular location">
    <subcellularLocation>
        <location evidence="16">Secreted</location>
    </subcellularLocation>
</comment>
<feature type="binding site" evidence="13">
    <location>
        <position position="74"/>
    </location>
    <ligand>
        <name>Ca(2+)</name>
        <dbReference type="ChEBI" id="CHEBI:29108"/>
        <label>1</label>
    </ligand>
</feature>
<evidence type="ECO:0000256" key="8">
    <source>
        <dbReference type="ARBA" id="ARBA00023004"/>
    </source>
</evidence>
<evidence type="ECO:0000256" key="13">
    <source>
        <dbReference type="PIRSR" id="PIRSR600823-3"/>
    </source>
</evidence>
<evidence type="ECO:0000256" key="15">
    <source>
        <dbReference type="PIRSR" id="PIRSR600823-5"/>
    </source>
</evidence>
<feature type="binding site" description="axial binding residue" evidence="13">
    <location>
        <position position="192"/>
    </location>
    <ligand>
        <name>heme b</name>
        <dbReference type="ChEBI" id="CHEBI:60344"/>
    </ligand>
    <ligandPart>
        <name>Fe</name>
        <dbReference type="ChEBI" id="CHEBI:18248"/>
    </ligandPart>
</feature>
<keyword evidence="7 16" id="KW-0560">Oxidoreductase</keyword>
<keyword evidence="4 16" id="KW-0349">Heme</keyword>
<feature type="chain" id="PRO_5044527816" description="Peroxidase" evidence="16">
    <location>
        <begin position="20"/>
        <end position="320"/>
    </location>
</feature>
<organism evidence="18 19">
    <name type="scientific">Forsythia ovata</name>
    <dbReference type="NCBI Taxonomy" id="205694"/>
    <lineage>
        <taxon>Eukaryota</taxon>
        <taxon>Viridiplantae</taxon>
        <taxon>Streptophyta</taxon>
        <taxon>Embryophyta</taxon>
        <taxon>Tracheophyta</taxon>
        <taxon>Spermatophyta</taxon>
        <taxon>Magnoliopsida</taxon>
        <taxon>eudicotyledons</taxon>
        <taxon>Gunneridae</taxon>
        <taxon>Pentapetalae</taxon>
        <taxon>asterids</taxon>
        <taxon>lamiids</taxon>
        <taxon>Lamiales</taxon>
        <taxon>Oleaceae</taxon>
        <taxon>Forsythieae</taxon>
        <taxon>Forsythia</taxon>
    </lineage>
</organism>
<comment type="cofactor">
    <cofactor evidence="13 16">
        <name>heme b</name>
        <dbReference type="ChEBI" id="CHEBI:60344"/>
    </cofactor>
    <text evidence="13 16">Binds 1 heme b (iron(II)-protoporphyrin IX) group per subunit.</text>
</comment>
<keyword evidence="16" id="KW-0964">Secreted</keyword>